<keyword evidence="1" id="KW-1133">Transmembrane helix</keyword>
<reference evidence="2 3" key="1">
    <citation type="journal article" date="2014" name="PLoS ONE">
        <title>Rumen cellulosomics: divergent fiber-degrading strategies revealed by comparative genome-wide analysis of six ruminococcal strains.</title>
        <authorList>
            <person name="Dassa B."/>
            <person name="Borovok I."/>
            <person name="Ruimy-Israeli V."/>
            <person name="Lamed R."/>
            <person name="Flint H.J."/>
            <person name="Duncan S.H."/>
            <person name="Henrissat B."/>
            <person name="Coutinho P."/>
            <person name="Morrison M."/>
            <person name="Mosoni P."/>
            <person name="Yeoman C.J."/>
            <person name="White B.A."/>
            <person name="Bayer E.A."/>
        </authorList>
    </citation>
    <scope>NUCLEOTIDE SEQUENCE [LARGE SCALE GENOMIC DNA]</scope>
    <source>
        <strain evidence="2 3">007c</strain>
    </source>
</reference>
<name>W7UXM2_RUMFL</name>
<sequence>MVKLIKAEFKRCFSGRVFWLMVLFTFVLAVSCNIIRLIDVRVSKEKEVFNDSMLYIGLLIAGLLVVVFVSFYTGPEFDGGTIRNKLIAGNTKAEIYLCNLAVCSAVSVILQYVFFFTVYVFSNMFFGAFHHPFSVMIKLQLIGSLGVVAVTAIIILIMMIVKGAAVTMVVGMIAAILSFAMSVCVINTLEEHSECLFYTEEGYLTDEQYEVLNEHSYIYGVDSEECGGAKLFIYEALYDGLPVSQAYRFSAEKELPYHWQYMIIYDIAIIVIATAAGVLVFRKLNLK</sequence>
<feature type="transmembrane region" description="Helical" evidence="1">
    <location>
        <begin position="95"/>
        <end position="121"/>
    </location>
</feature>
<keyword evidence="1" id="KW-0812">Transmembrane</keyword>
<evidence type="ECO:0000313" key="3">
    <source>
        <dbReference type="Proteomes" id="UP000019365"/>
    </source>
</evidence>
<protein>
    <submittedName>
        <fullName evidence="2">Uncharacterized protein</fullName>
    </submittedName>
</protein>
<dbReference type="AlphaFoldDB" id="W7UXM2"/>
<keyword evidence="3" id="KW-1185">Reference proteome</keyword>
<dbReference type="RefSeq" id="WP_037299267.1">
    <property type="nucleotide sequence ID" value="NZ_ATAX01000025.1"/>
</dbReference>
<dbReference type="PROSITE" id="PS51257">
    <property type="entry name" value="PROKAR_LIPOPROTEIN"/>
    <property type="match status" value="1"/>
</dbReference>
<feature type="transmembrane region" description="Helical" evidence="1">
    <location>
        <begin position="168"/>
        <end position="189"/>
    </location>
</feature>
<gene>
    <name evidence="2" type="ORF">RF007C_06960</name>
</gene>
<comment type="caution">
    <text evidence="2">The sequence shown here is derived from an EMBL/GenBank/DDBJ whole genome shotgun (WGS) entry which is preliminary data.</text>
</comment>
<dbReference type="OrthoDB" id="1862600at2"/>
<proteinExistence type="predicted"/>
<evidence type="ECO:0000256" key="1">
    <source>
        <dbReference type="SAM" id="Phobius"/>
    </source>
</evidence>
<feature type="transmembrane region" description="Helical" evidence="1">
    <location>
        <begin position="259"/>
        <end position="281"/>
    </location>
</feature>
<feature type="transmembrane region" description="Helical" evidence="1">
    <location>
        <begin position="141"/>
        <end position="161"/>
    </location>
</feature>
<keyword evidence="1" id="KW-0472">Membrane</keyword>
<feature type="transmembrane region" description="Helical" evidence="1">
    <location>
        <begin position="17"/>
        <end position="38"/>
    </location>
</feature>
<evidence type="ECO:0000313" key="2">
    <source>
        <dbReference type="EMBL" id="EWM53420.1"/>
    </source>
</evidence>
<dbReference type="EMBL" id="ATAX01000025">
    <property type="protein sequence ID" value="EWM53420.1"/>
    <property type="molecule type" value="Genomic_DNA"/>
</dbReference>
<feature type="transmembrane region" description="Helical" evidence="1">
    <location>
        <begin position="53"/>
        <end position="74"/>
    </location>
</feature>
<accession>W7UXM2</accession>
<dbReference type="eggNOG" id="COG1277">
    <property type="taxonomic scope" value="Bacteria"/>
</dbReference>
<dbReference type="PATRIC" id="fig|1341157.4.peg.1824"/>
<dbReference type="Proteomes" id="UP000019365">
    <property type="component" value="Unassembled WGS sequence"/>
</dbReference>
<organism evidence="2 3">
    <name type="scientific">Ruminococcus flavefaciens 007c</name>
    <dbReference type="NCBI Taxonomy" id="1341157"/>
    <lineage>
        <taxon>Bacteria</taxon>
        <taxon>Bacillati</taxon>
        <taxon>Bacillota</taxon>
        <taxon>Clostridia</taxon>
        <taxon>Eubacteriales</taxon>
        <taxon>Oscillospiraceae</taxon>
        <taxon>Ruminococcus</taxon>
    </lineage>
</organism>